<dbReference type="InterPro" id="IPR006656">
    <property type="entry name" value="Mopterin_OxRdtase"/>
</dbReference>
<dbReference type="GO" id="GO:0030151">
    <property type="term" value="F:molybdenum ion binding"/>
    <property type="evidence" value="ECO:0007669"/>
    <property type="project" value="TreeGrafter"/>
</dbReference>
<dbReference type="InterPro" id="IPR006657">
    <property type="entry name" value="MoPterin_dinucl-bd_dom"/>
</dbReference>
<evidence type="ECO:0000256" key="4">
    <source>
        <dbReference type="ARBA" id="ARBA00022723"/>
    </source>
</evidence>
<keyword evidence="3" id="KW-0500">Molybdenum</keyword>
<dbReference type="Pfam" id="PF18364">
    <property type="entry name" value="Molybdopterin_N"/>
    <property type="match status" value="1"/>
</dbReference>
<dbReference type="PROSITE" id="PS00932">
    <property type="entry name" value="MOLYBDOPTERIN_PROK_3"/>
    <property type="match status" value="1"/>
</dbReference>
<evidence type="ECO:0000259" key="7">
    <source>
        <dbReference type="Pfam" id="PF00384"/>
    </source>
</evidence>
<keyword evidence="6" id="KW-0560">Oxidoreductase</keyword>
<comment type="similarity">
    <text evidence="2">Belongs to the prokaryotic molybdopterin-containing oxidoreductase family.</text>
</comment>
<dbReference type="InterPro" id="IPR009010">
    <property type="entry name" value="Asp_de-COase-like_dom_sf"/>
</dbReference>
<organism evidence="10 11">
    <name type="scientific">Leucobacter chromiisoli</name>
    <dbReference type="NCBI Taxonomy" id="2796471"/>
    <lineage>
        <taxon>Bacteria</taxon>
        <taxon>Bacillati</taxon>
        <taxon>Actinomycetota</taxon>
        <taxon>Actinomycetes</taxon>
        <taxon>Micrococcales</taxon>
        <taxon>Microbacteriaceae</taxon>
        <taxon>Leucobacter</taxon>
    </lineage>
</organism>
<keyword evidence="4" id="KW-0479">Metal-binding</keyword>
<feature type="domain" description="Molybdopterin oxidoreductase N-terminal" evidence="9">
    <location>
        <begin position="3"/>
        <end position="43"/>
    </location>
</feature>
<dbReference type="InterPro" id="IPR050612">
    <property type="entry name" value="Prok_Mopterin_Oxidored"/>
</dbReference>
<dbReference type="PANTHER" id="PTHR43742">
    <property type="entry name" value="TRIMETHYLAMINE-N-OXIDE REDUCTASE"/>
    <property type="match status" value="1"/>
</dbReference>
<evidence type="ECO:0000256" key="2">
    <source>
        <dbReference type="ARBA" id="ARBA00010312"/>
    </source>
</evidence>
<feature type="domain" description="Molybdopterin oxidoreductase" evidence="7">
    <location>
        <begin position="47"/>
        <end position="502"/>
    </location>
</feature>
<reference evidence="10" key="1">
    <citation type="submission" date="2020-12" db="EMBL/GenBank/DDBJ databases">
        <title>Leucobacter sp. CAS1, isolated from Chromium sludge.</title>
        <authorList>
            <person name="Xu Z."/>
        </authorList>
    </citation>
    <scope>NUCLEOTIDE SEQUENCE</scope>
    <source>
        <strain evidence="10">CSA1</strain>
    </source>
</reference>
<dbReference type="GO" id="GO:0043546">
    <property type="term" value="F:molybdopterin cofactor binding"/>
    <property type="evidence" value="ECO:0007669"/>
    <property type="project" value="InterPro"/>
</dbReference>
<evidence type="ECO:0000256" key="6">
    <source>
        <dbReference type="ARBA" id="ARBA00023002"/>
    </source>
</evidence>
<dbReference type="CDD" id="cd02793">
    <property type="entry name" value="MopB_CT_DMSOR-BSOR-TMAOR"/>
    <property type="match status" value="1"/>
</dbReference>
<evidence type="ECO:0000259" key="8">
    <source>
        <dbReference type="Pfam" id="PF01568"/>
    </source>
</evidence>
<dbReference type="Proteomes" id="UP000608530">
    <property type="component" value="Unassembled WGS sequence"/>
</dbReference>
<dbReference type="Pfam" id="PF00384">
    <property type="entry name" value="Molybdopterin"/>
    <property type="match status" value="1"/>
</dbReference>
<evidence type="ECO:0000256" key="3">
    <source>
        <dbReference type="ARBA" id="ARBA00022505"/>
    </source>
</evidence>
<protein>
    <submittedName>
        <fullName evidence="10">Molybdopterin-dependent oxidoreductase</fullName>
    </submittedName>
</protein>
<dbReference type="InterPro" id="IPR041460">
    <property type="entry name" value="Molybdopterin_N"/>
</dbReference>
<evidence type="ECO:0000259" key="9">
    <source>
        <dbReference type="Pfam" id="PF18364"/>
    </source>
</evidence>
<dbReference type="GO" id="GO:0030288">
    <property type="term" value="C:outer membrane-bounded periplasmic space"/>
    <property type="evidence" value="ECO:0007669"/>
    <property type="project" value="TreeGrafter"/>
</dbReference>
<comment type="cofactor">
    <cofactor evidence="1">
        <name>Mo-bis(molybdopterin guanine dinucleotide)</name>
        <dbReference type="ChEBI" id="CHEBI:60539"/>
    </cofactor>
</comment>
<dbReference type="Gene3D" id="3.40.50.740">
    <property type="match status" value="1"/>
</dbReference>
<dbReference type="Gene3D" id="2.40.40.20">
    <property type="match status" value="1"/>
</dbReference>
<dbReference type="SUPFAM" id="SSF50692">
    <property type="entry name" value="ADC-like"/>
    <property type="match status" value="1"/>
</dbReference>
<dbReference type="SUPFAM" id="SSF53706">
    <property type="entry name" value="Formate dehydrogenase/DMSO reductase, domains 1-3"/>
    <property type="match status" value="1"/>
</dbReference>
<evidence type="ECO:0000256" key="5">
    <source>
        <dbReference type="ARBA" id="ARBA00022764"/>
    </source>
</evidence>
<keyword evidence="11" id="KW-1185">Reference proteome</keyword>
<proteinExistence type="inferred from homology"/>
<feature type="domain" description="Molybdopterin dinucleotide-binding" evidence="8">
    <location>
        <begin position="608"/>
        <end position="724"/>
    </location>
</feature>
<comment type="caution">
    <text evidence="10">The sequence shown here is derived from an EMBL/GenBank/DDBJ whole genome shotgun (WGS) entry which is preliminary data.</text>
</comment>
<dbReference type="GO" id="GO:0016491">
    <property type="term" value="F:oxidoreductase activity"/>
    <property type="evidence" value="ECO:0007669"/>
    <property type="project" value="UniProtKB-KW"/>
</dbReference>
<evidence type="ECO:0000256" key="1">
    <source>
        <dbReference type="ARBA" id="ARBA00001942"/>
    </source>
</evidence>
<dbReference type="GO" id="GO:0009061">
    <property type="term" value="P:anaerobic respiration"/>
    <property type="evidence" value="ECO:0007669"/>
    <property type="project" value="TreeGrafter"/>
</dbReference>
<dbReference type="InterPro" id="IPR006655">
    <property type="entry name" value="Mopterin_OxRdtase_prok_CS"/>
</dbReference>
<keyword evidence="5" id="KW-0574">Periplasm</keyword>
<name>A0A934Q7U3_9MICO</name>
<dbReference type="Pfam" id="PF01568">
    <property type="entry name" value="Molydop_binding"/>
    <property type="match status" value="1"/>
</dbReference>
<accession>A0A934Q7U3</accession>
<sequence>MIHSSHWGAFRARVVEGRVVEAVPFEADPDPADLLRNIPAAVHARNRVARPAIRRGWLEGRSRAEAPRGADEFVEVDWDTALDLVVGEIRRVHAEHGPASIFAGSYGWSSAGRFHHAQTHLHRLLSASGGFTASTGTYSHGATSVLFPRIIGYDANVSDSHTWDEIAERTEIWLMLGGVPAQSMKIDSGGMGAHRGAPGLDRVLRAGVRAISVNPIDGETAQADTLEWLPIRPGTDTALLLGIAHTLQDEGLEDRAFLDAHTVGYERFAAYLRGETDGTPKTAAWASAITGIPAGTIRSLARDLASSRSLVTATWSLQRAEHGEQSHWMTITLAAMLGGIGRRGEGFGIGFGSSDGIGSNRQPFGVPQPARARNPLAGAEIPVARITDALERPGGAYDFNGQRRTYPDIRLIYWVGGNPFHHHQDLVRMERAWQLPETVIVHEPWWTATAKRADIVLPATTSLERDDIGAKSSDVWIMAMKRAIEPVGEALDDREILRRIAQRLDCEEAYTGGFTLRGVYETSRREAAEYGIEMPDFDTFWEQGYARVPPAPQRSHMAQLLAGVPLQTPSGRIEIFSETIDAFGYDDCAGHPMWFPKREDAEAGRYPLHLISHQPATRLHSQMDMGPVSATRKVGGREVCRIHPVDAAARGIGDGDAVRLFNDRGACLASAALTEQVMPGVIALPTGAWFDPDPETGLERHGNPNVLTPDIGTSKLGQGTSAHTARVEVERYAGEPPPVEAFALPPMSRA</sequence>
<dbReference type="GO" id="GO:0009055">
    <property type="term" value="F:electron transfer activity"/>
    <property type="evidence" value="ECO:0007669"/>
    <property type="project" value="TreeGrafter"/>
</dbReference>
<evidence type="ECO:0000313" key="10">
    <source>
        <dbReference type="EMBL" id="MBK0419849.1"/>
    </source>
</evidence>
<dbReference type="PROSITE" id="PS00490">
    <property type="entry name" value="MOLYBDOPTERIN_PROK_2"/>
    <property type="match status" value="1"/>
</dbReference>
<gene>
    <name evidence="10" type="ORF">JD276_12470</name>
</gene>
<dbReference type="EMBL" id="JAEHOH010000017">
    <property type="protein sequence ID" value="MBK0419849.1"/>
    <property type="molecule type" value="Genomic_DNA"/>
</dbReference>
<evidence type="ECO:0000313" key="11">
    <source>
        <dbReference type="Proteomes" id="UP000608530"/>
    </source>
</evidence>
<dbReference type="AlphaFoldDB" id="A0A934Q7U3"/>
<dbReference type="Gene3D" id="3.90.55.10">
    <property type="entry name" value="Dimethylsulfoxide Reductase, domain 3"/>
    <property type="match status" value="1"/>
</dbReference>
<dbReference type="InterPro" id="IPR041954">
    <property type="entry name" value="CT_DMSOR/BSOR/TMAOR"/>
</dbReference>
<dbReference type="Gene3D" id="3.40.228.10">
    <property type="entry name" value="Dimethylsulfoxide Reductase, domain 2"/>
    <property type="match status" value="1"/>
</dbReference>
<dbReference type="PANTHER" id="PTHR43742:SF10">
    <property type="entry name" value="TRIMETHYLAMINE-N-OXIDE REDUCTASE 2"/>
    <property type="match status" value="1"/>
</dbReference>